<evidence type="ECO:0000313" key="11">
    <source>
        <dbReference type="Proteomes" id="UP001211065"/>
    </source>
</evidence>
<evidence type="ECO:0000256" key="1">
    <source>
        <dbReference type="ARBA" id="ARBA00004123"/>
    </source>
</evidence>
<dbReference type="GO" id="GO:0005634">
    <property type="term" value="C:nucleus"/>
    <property type="evidence" value="ECO:0007669"/>
    <property type="project" value="UniProtKB-SubCell"/>
</dbReference>
<dbReference type="InterPro" id="IPR001214">
    <property type="entry name" value="SET_dom"/>
</dbReference>
<dbReference type="SMART" id="SM00317">
    <property type="entry name" value="SET"/>
    <property type="match status" value="1"/>
</dbReference>
<evidence type="ECO:0000259" key="9">
    <source>
        <dbReference type="PROSITE" id="PS50280"/>
    </source>
</evidence>
<evidence type="ECO:0000256" key="8">
    <source>
        <dbReference type="ARBA" id="ARBA00023242"/>
    </source>
</evidence>
<evidence type="ECO:0000256" key="7">
    <source>
        <dbReference type="ARBA" id="ARBA00022853"/>
    </source>
</evidence>
<dbReference type="PANTHER" id="PTHR12977">
    <property type="entry name" value="SUPPRESSOR OF VARIEGATION 4-20-RELATED"/>
    <property type="match status" value="1"/>
</dbReference>
<dbReference type="GO" id="GO:0005694">
    <property type="term" value="C:chromosome"/>
    <property type="evidence" value="ECO:0007669"/>
    <property type="project" value="UniProtKB-SubCell"/>
</dbReference>
<dbReference type="Pfam" id="PF00856">
    <property type="entry name" value="SET"/>
    <property type="match status" value="1"/>
</dbReference>
<dbReference type="InterPro" id="IPR046341">
    <property type="entry name" value="SET_dom_sf"/>
</dbReference>
<evidence type="ECO:0000256" key="3">
    <source>
        <dbReference type="ARBA" id="ARBA00022454"/>
    </source>
</evidence>
<comment type="caution">
    <text evidence="10">The sequence shown here is derived from an EMBL/GenBank/DDBJ whole genome shotgun (WGS) entry which is preliminary data.</text>
</comment>
<keyword evidence="7" id="KW-0156">Chromatin regulator</keyword>
<comment type="subcellular location">
    <subcellularLocation>
        <location evidence="2">Chromosome</location>
    </subcellularLocation>
    <subcellularLocation>
        <location evidence="1">Nucleus</location>
    </subcellularLocation>
</comment>
<keyword evidence="5" id="KW-0808">Transferase</keyword>
<gene>
    <name evidence="10" type="primary">SET9</name>
    <name evidence="10" type="ORF">HK099_003288</name>
</gene>
<dbReference type="GO" id="GO:0032259">
    <property type="term" value="P:methylation"/>
    <property type="evidence" value="ECO:0007669"/>
    <property type="project" value="UniProtKB-KW"/>
</dbReference>
<evidence type="ECO:0000256" key="4">
    <source>
        <dbReference type="ARBA" id="ARBA00022603"/>
    </source>
</evidence>
<name>A0AAD5U1Y0_9FUNG</name>
<evidence type="ECO:0000256" key="2">
    <source>
        <dbReference type="ARBA" id="ARBA00004286"/>
    </source>
</evidence>
<dbReference type="Proteomes" id="UP001211065">
    <property type="component" value="Unassembled WGS sequence"/>
</dbReference>
<dbReference type="GO" id="GO:0042799">
    <property type="term" value="F:histone H4K20 methyltransferase activity"/>
    <property type="evidence" value="ECO:0007669"/>
    <property type="project" value="UniProtKB-ARBA"/>
</dbReference>
<dbReference type="PANTHER" id="PTHR12977:SF4">
    <property type="entry name" value="HISTONE-LYSINE N-METHYLTRANSFERASE KMT5B"/>
    <property type="match status" value="1"/>
</dbReference>
<dbReference type="InterPro" id="IPR039977">
    <property type="entry name" value="Suv4-20/Set9"/>
</dbReference>
<keyword evidence="3" id="KW-0158">Chromosome</keyword>
<keyword evidence="6" id="KW-0949">S-adenosyl-L-methionine</keyword>
<reference evidence="10" key="1">
    <citation type="submission" date="2020-05" db="EMBL/GenBank/DDBJ databases">
        <title>Phylogenomic resolution of chytrid fungi.</title>
        <authorList>
            <person name="Stajich J.E."/>
            <person name="Amses K."/>
            <person name="Simmons R."/>
            <person name="Seto K."/>
            <person name="Myers J."/>
            <person name="Bonds A."/>
            <person name="Quandt C.A."/>
            <person name="Barry K."/>
            <person name="Liu P."/>
            <person name="Grigoriev I."/>
            <person name="Longcore J.E."/>
            <person name="James T.Y."/>
        </authorList>
    </citation>
    <scope>NUCLEOTIDE SEQUENCE</scope>
    <source>
        <strain evidence="10">JEL0476</strain>
    </source>
</reference>
<dbReference type="EMBL" id="JADGJW010000218">
    <property type="protein sequence ID" value="KAJ3221632.1"/>
    <property type="molecule type" value="Genomic_DNA"/>
</dbReference>
<evidence type="ECO:0000313" key="10">
    <source>
        <dbReference type="EMBL" id="KAJ3221632.1"/>
    </source>
</evidence>
<organism evidence="10 11">
    <name type="scientific">Clydaea vesicula</name>
    <dbReference type="NCBI Taxonomy" id="447962"/>
    <lineage>
        <taxon>Eukaryota</taxon>
        <taxon>Fungi</taxon>
        <taxon>Fungi incertae sedis</taxon>
        <taxon>Chytridiomycota</taxon>
        <taxon>Chytridiomycota incertae sedis</taxon>
        <taxon>Chytridiomycetes</taxon>
        <taxon>Lobulomycetales</taxon>
        <taxon>Lobulomycetaceae</taxon>
        <taxon>Clydaea</taxon>
    </lineage>
</organism>
<dbReference type="Gene3D" id="1.10.10.1700">
    <property type="entry name" value="Histone-lysine N-methyltransferase"/>
    <property type="match status" value="1"/>
</dbReference>
<keyword evidence="8" id="KW-0539">Nucleus</keyword>
<dbReference type="SUPFAM" id="SSF82199">
    <property type="entry name" value="SET domain"/>
    <property type="match status" value="1"/>
</dbReference>
<accession>A0AAD5U1Y0</accession>
<dbReference type="InterPro" id="IPR041938">
    <property type="entry name" value="Hist-Lys_N-MTase_N"/>
</dbReference>
<sequence length="1324" mass="152422">MFGGKKQTAWRKQSDDLDLENHYLLSLSDLSQYDDICCELLLDTLFLGFKTHKMKSIDSEEKYEIWFTAERQLLAEATIQVLKKRLVPTKELIQGEAQNYKKLEKLCVEDSMNCLLKLFTGEIPFDELEFTYNFNFIFRFTVPCETFIDQISQITHPFKNFLSSLNEKKTQDFKNHFEKYIKMYSPSAGFELARTYRYCNSDKVEACLIATKEWKKGDHMQFCSALGSICALTAEEEQDLENSDFSLIYSTKYNITSLFLGPARFTNHDCNPNFIPSDNGTIRFCVIADINVGEEILLSYGPNYFGYNNGECLCATCELHQKGAFANEFFNSPKRKTSCRTNNFNFRDNVLKVFKKPVVKKIEDGECYSCSVKLTQDQQDNPELLLPSSLFNIRRNQFKKCCSRCYRHFRIFNSLWPDHNQEAKVSLNPIHSLDLHHYVDIPLGVEISDVNIPQIVWVIPQVTNTLYWPAILIPREFCVHEKSLNRLVQKSEQNSIIVLFLSSPPTIGETIKEDIVEFDQSSELFKFFSKHFPSNFNSDVKIALDLINHCKFPTEKKWKTFMPVFDALVKQHPNFIDTSKLEAIPKGQEIGRMQYSEVPGLSVKGVNMFQLVWVNPHKKGIWWSALAVSDEICKKFKLETKEHTNLENSAGRVPLSEMKVFDQHSDPFKFFLNLDPTLINKKNLKNPMDLIQGNLKGKSWSSFQKIFDSYLVFNAAITAAQTCKSSEVEKSPLFSSSLSTVANILKNGESENFESELIKNDDKLVHVDDFENSNEIVVEDSNFDMLEAKTDAQELFCAVKEKTFYTKKIESFLSVPGRSVMNVSDPILVWVDSKKKKVWWPALLIPFDILKKFSVSKELPESAGGFVKLCDCKVFDANEEPFNFFTKIDKDLSKKKAILNVFAFLNGKFPKNNKMWKSYKPVIDYVYQQYFSHVEVDTLSSQNSSSFLQNKENELIEDNKPTDNSKKKKHLRIMDDHVSFPSKRTSDIVDFSERGQCIKNFPDKVSRLHSCIDGTAQEDTQIYNVIEVKETSNTSSNVNVKGIENPKKNPVFSETDMKNSTLNIISDNEEESQITEVSKNSRKRKFPIKETIVSSSKSVSVVPGEKIYDGIFVTFYILTKFNLGKVSQIVWVDSKDDGMWWPAVLITNTITKKYNLYKSSFDKSESKVTVVYLEYPSTGLVDLEDLREFHVDAEPLPYFLNIKPNLLNLPEIKNAIDLKNGKLPSKRMWASWTNIFKEALKSIVQAPIGKKCRTETTRNRLLFSNNNDNDFEKNKKSIEDFKKTDEHINNINLDNFSAKNNFTVNEGCNLEELENVKLALQNKL</sequence>
<proteinExistence type="predicted"/>
<keyword evidence="4" id="KW-0489">Methyltransferase</keyword>
<protein>
    <submittedName>
        <fullName evidence="10">Histone-lysine N-methyltransferase set9</fullName>
    </submittedName>
</protein>
<dbReference type="PROSITE" id="PS50280">
    <property type="entry name" value="SET"/>
    <property type="match status" value="1"/>
</dbReference>
<dbReference type="CDD" id="cd10524">
    <property type="entry name" value="SET_Suv4-20-like"/>
    <property type="match status" value="1"/>
</dbReference>
<evidence type="ECO:0000256" key="6">
    <source>
        <dbReference type="ARBA" id="ARBA00022691"/>
    </source>
</evidence>
<dbReference type="Gene3D" id="2.170.270.10">
    <property type="entry name" value="SET domain"/>
    <property type="match status" value="1"/>
</dbReference>
<keyword evidence="11" id="KW-1185">Reference proteome</keyword>
<feature type="domain" description="SET" evidence="9">
    <location>
        <begin position="188"/>
        <end position="301"/>
    </location>
</feature>
<evidence type="ECO:0000256" key="5">
    <source>
        <dbReference type="ARBA" id="ARBA00022679"/>
    </source>
</evidence>